<dbReference type="AlphaFoldDB" id="A0A1F7IMF4"/>
<evidence type="ECO:0000313" key="1">
    <source>
        <dbReference type="EMBL" id="OGK44480.1"/>
    </source>
</evidence>
<comment type="caution">
    <text evidence="1">The sequence shown here is derived from an EMBL/GenBank/DDBJ whole genome shotgun (WGS) entry which is preliminary data.</text>
</comment>
<evidence type="ECO:0000313" key="2">
    <source>
        <dbReference type="Proteomes" id="UP000178040"/>
    </source>
</evidence>
<sequence length="226" mass="26986">MAKSREKLKARKLRRLGRSIKEIAETLKISIGSVSAWCKDIELTQNQIINLQKRRTDPFYGKKLDYFLRKKKEFEEKVFNLKQEGIREIKKLTKREIFLIGVALYWAEGFKKDHQVGFANIDVNMIKFFLYWLKVSFNISNTDLIFRLTANESYKEKIRDLEKFWSSELNVPLSQFSKPFFQKTLWKKRYERPNSYHGVLRVKVKKSVNLLRKIYGYIEGISLNLN</sequence>
<dbReference type="EMBL" id="MGAI01000027">
    <property type="protein sequence ID" value="OGK44480.1"/>
    <property type="molecule type" value="Genomic_DNA"/>
</dbReference>
<proteinExistence type="predicted"/>
<protein>
    <submittedName>
        <fullName evidence="1">Uncharacterized protein</fullName>
    </submittedName>
</protein>
<dbReference type="Proteomes" id="UP000178040">
    <property type="component" value="Unassembled WGS sequence"/>
</dbReference>
<accession>A0A1F7IMF4</accession>
<gene>
    <name evidence="1" type="ORF">A3B40_01685</name>
</gene>
<organism evidence="1 2">
    <name type="scientific">Candidatus Roizmanbacteria bacterium RIFCSPLOWO2_01_FULL_37_16</name>
    <dbReference type="NCBI Taxonomy" id="1802058"/>
    <lineage>
        <taxon>Bacteria</taxon>
        <taxon>Candidatus Roizmaniibacteriota</taxon>
    </lineage>
</organism>
<name>A0A1F7IMF4_9BACT</name>
<reference evidence="1 2" key="1">
    <citation type="journal article" date="2016" name="Nat. Commun.">
        <title>Thousands of microbial genomes shed light on interconnected biogeochemical processes in an aquifer system.</title>
        <authorList>
            <person name="Anantharaman K."/>
            <person name="Brown C.T."/>
            <person name="Hug L.A."/>
            <person name="Sharon I."/>
            <person name="Castelle C.J."/>
            <person name="Probst A.J."/>
            <person name="Thomas B.C."/>
            <person name="Singh A."/>
            <person name="Wilkins M.J."/>
            <person name="Karaoz U."/>
            <person name="Brodie E.L."/>
            <person name="Williams K.H."/>
            <person name="Hubbard S.S."/>
            <person name="Banfield J.F."/>
        </authorList>
    </citation>
    <scope>NUCLEOTIDE SEQUENCE [LARGE SCALE GENOMIC DNA]</scope>
</reference>